<reference evidence="2" key="1">
    <citation type="submission" date="2022-10" db="EMBL/GenBank/DDBJ databases">
        <title>Characterization and whole genome sequencing of a new Roseateles species, isolated from fresh water.</title>
        <authorList>
            <person name="Guliayeva D.Y."/>
            <person name="Akhremchuk A.E."/>
            <person name="Sikolenko M.A."/>
            <person name="Valentovich L.N."/>
            <person name="Sidarenka A.V."/>
        </authorList>
    </citation>
    <scope>NUCLEOTIDE SEQUENCE</scope>
    <source>
        <strain evidence="2">BIM B-1768</strain>
    </source>
</reference>
<dbReference type="RefSeq" id="WP_261756698.1">
    <property type="nucleotide sequence ID" value="NZ_CP104562.2"/>
</dbReference>
<organism evidence="2 3">
    <name type="scientific">Roseateles amylovorans</name>
    <dbReference type="NCBI Taxonomy" id="2978473"/>
    <lineage>
        <taxon>Bacteria</taxon>
        <taxon>Pseudomonadati</taxon>
        <taxon>Pseudomonadota</taxon>
        <taxon>Betaproteobacteria</taxon>
        <taxon>Burkholderiales</taxon>
        <taxon>Sphaerotilaceae</taxon>
        <taxon>Roseateles</taxon>
    </lineage>
</organism>
<dbReference type="EMBL" id="CP104562">
    <property type="protein sequence ID" value="UXH76956.1"/>
    <property type="molecule type" value="Genomic_DNA"/>
</dbReference>
<evidence type="ECO:0000256" key="1">
    <source>
        <dbReference type="SAM" id="MobiDB-lite"/>
    </source>
</evidence>
<accession>A0ABY6AYK3</accession>
<proteinExistence type="predicted"/>
<protein>
    <submittedName>
        <fullName evidence="2">Uncharacterized protein</fullName>
    </submittedName>
</protein>
<keyword evidence="3" id="KW-1185">Reference proteome</keyword>
<evidence type="ECO:0000313" key="2">
    <source>
        <dbReference type="EMBL" id="UXH76956.1"/>
    </source>
</evidence>
<feature type="region of interest" description="Disordered" evidence="1">
    <location>
        <begin position="1"/>
        <end position="32"/>
    </location>
</feature>
<gene>
    <name evidence="2" type="ORF">N4261_18255</name>
</gene>
<evidence type="ECO:0000313" key="3">
    <source>
        <dbReference type="Proteomes" id="UP001064933"/>
    </source>
</evidence>
<dbReference type="Proteomes" id="UP001064933">
    <property type="component" value="Chromosome"/>
</dbReference>
<name>A0ABY6AYK3_9BURK</name>
<sequence length="48" mass="5120">MDPSVFAPDANTGREAKPFSPASPTLQHPPQGLRLRAVVTSLLLNHAL</sequence>